<name>A0A8J6IT57_9ALTE</name>
<organism evidence="2 3">
    <name type="scientific">Neptunicella marina</name>
    <dbReference type="NCBI Taxonomy" id="2125989"/>
    <lineage>
        <taxon>Bacteria</taxon>
        <taxon>Pseudomonadati</taxon>
        <taxon>Pseudomonadota</taxon>
        <taxon>Gammaproteobacteria</taxon>
        <taxon>Alteromonadales</taxon>
        <taxon>Alteromonadaceae</taxon>
        <taxon>Neptunicella</taxon>
    </lineage>
</organism>
<evidence type="ECO:0000256" key="1">
    <source>
        <dbReference type="SAM" id="SignalP"/>
    </source>
</evidence>
<dbReference type="Proteomes" id="UP000601768">
    <property type="component" value="Unassembled WGS sequence"/>
</dbReference>
<sequence length="163" mass="18324">MFKKRLHKAALMLLLFPLFASSNEQVETNQVLELLVYKTPTCGCCKKWISHIANEGIRAYSKDFQIISNIKSEYGIAAKYRSCHTAVTRDGFAFEGHVPAKFIKQFMSEEHPDAIGLSVPAMPVGSPGMEMGDQFKPYTVLILFKDGSSKAYAEVNTFEEQFE</sequence>
<keyword evidence="3" id="KW-1185">Reference proteome</keyword>
<reference evidence="2" key="1">
    <citation type="journal article" date="2018" name="Int. J. Syst. Evol. Microbiol.">
        <title>Neptunicella marina gen. nov., sp. nov., isolated from surface seawater.</title>
        <authorList>
            <person name="Liu X."/>
            <person name="Lai Q."/>
            <person name="Du Y."/>
            <person name="Zhang X."/>
            <person name="Liu Z."/>
            <person name="Sun F."/>
            <person name="Shao Z."/>
        </authorList>
    </citation>
    <scope>NUCLEOTIDE SEQUENCE</scope>
    <source>
        <strain evidence="2">S27-2</strain>
    </source>
</reference>
<feature type="signal peptide" evidence="1">
    <location>
        <begin position="1"/>
        <end position="20"/>
    </location>
</feature>
<proteinExistence type="predicted"/>
<feature type="chain" id="PRO_5035210665" evidence="1">
    <location>
        <begin position="21"/>
        <end position="163"/>
    </location>
</feature>
<protein>
    <submittedName>
        <fullName evidence="2">DUF411 domain-containing protein</fullName>
    </submittedName>
</protein>
<dbReference type="InterPro" id="IPR036249">
    <property type="entry name" value="Thioredoxin-like_sf"/>
</dbReference>
<dbReference type="RefSeq" id="WP_186506806.1">
    <property type="nucleotide sequence ID" value="NZ_JACNEP010000007.1"/>
</dbReference>
<dbReference type="AlphaFoldDB" id="A0A8J6IT57"/>
<evidence type="ECO:0000313" key="2">
    <source>
        <dbReference type="EMBL" id="MBC3766276.1"/>
    </source>
</evidence>
<dbReference type="SUPFAM" id="SSF52833">
    <property type="entry name" value="Thioredoxin-like"/>
    <property type="match status" value="1"/>
</dbReference>
<evidence type="ECO:0000313" key="3">
    <source>
        <dbReference type="Proteomes" id="UP000601768"/>
    </source>
</evidence>
<comment type="caution">
    <text evidence="2">The sequence shown here is derived from an EMBL/GenBank/DDBJ whole genome shotgun (WGS) entry which is preliminary data.</text>
</comment>
<accession>A0A8J6IT57</accession>
<dbReference type="EMBL" id="JACNEP010000007">
    <property type="protein sequence ID" value="MBC3766276.1"/>
    <property type="molecule type" value="Genomic_DNA"/>
</dbReference>
<reference evidence="2" key="2">
    <citation type="submission" date="2020-08" db="EMBL/GenBank/DDBJ databases">
        <authorList>
            <person name="Lai Q."/>
        </authorList>
    </citation>
    <scope>NUCLEOTIDE SEQUENCE</scope>
    <source>
        <strain evidence="2">S27-2</strain>
    </source>
</reference>
<keyword evidence="1" id="KW-0732">Signal</keyword>
<dbReference type="Pfam" id="PF04214">
    <property type="entry name" value="DUF411"/>
    <property type="match status" value="1"/>
</dbReference>
<dbReference type="InterPro" id="IPR007332">
    <property type="entry name" value="DUF411"/>
</dbReference>
<gene>
    <name evidence="2" type="ORF">H8B19_10320</name>
</gene>